<dbReference type="NCBIfam" id="TIGR03367">
    <property type="entry name" value="queuosine_QueD"/>
    <property type="match status" value="1"/>
</dbReference>
<keyword evidence="13" id="KW-1185">Reference proteome</keyword>
<dbReference type="RefSeq" id="WP_213513639.1">
    <property type="nucleotide sequence ID" value="NZ_BOSE01000001.1"/>
</dbReference>
<comment type="cofactor">
    <cofactor evidence="11">
        <name>Zn(2+)</name>
        <dbReference type="ChEBI" id="CHEBI:29105"/>
    </cofactor>
    <text evidence="11">Binds 1 zinc ion per subunit.</text>
</comment>
<dbReference type="EMBL" id="BOSE01000001">
    <property type="protein sequence ID" value="GIP15430.1"/>
    <property type="molecule type" value="Genomic_DNA"/>
</dbReference>
<evidence type="ECO:0000256" key="10">
    <source>
        <dbReference type="PIRSR" id="PIRSR006113-1"/>
    </source>
</evidence>
<dbReference type="Gene3D" id="3.30.479.10">
    <property type="entry name" value="6-pyruvoyl tetrahydropterin synthase/QueD"/>
    <property type="match status" value="1"/>
</dbReference>
<dbReference type="InterPro" id="IPR038418">
    <property type="entry name" value="6-PTP_synth/QueD_sf"/>
</dbReference>
<evidence type="ECO:0000256" key="11">
    <source>
        <dbReference type="PIRSR" id="PIRSR006113-2"/>
    </source>
</evidence>
<evidence type="ECO:0000256" key="4">
    <source>
        <dbReference type="ARBA" id="ARBA00018141"/>
    </source>
</evidence>
<dbReference type="PIRSF" id="PIRSF006113">
    <property type="entry name" value="PTP_synth"/>
    <property type="match status" value="1"/>
</dbReference>
<reference evidence="12" key="1">
    <citation type="submission" date="2021-03" db="EMBL/GenBank/DDBJ databases">
        <title>Antimicrobial resistance genes in bacteria isolated from Japanese honey, and their potential for conferring macrolide and lincosamide resistance in the American foulbrood pathogen Paenibacillus larvae.</title>
        <authorList>
            <person name="Okamoto M."/>
            <person name="Kumagai M."/>
            <person name="Kanamori H."/>
            <person name="Takamatsu D."/>
        </authorList>
    </citation>
    <scope>NUCLEOTIDE SEQUENCE</scope>
    <source>
        <strain evidence="12">J40TS1</strain>
    </source>
</reference>
<organism evidence="12 13">
    <name type="scientific">Paenibacillus montaniterrae</name>
    <dbReference type="NCBI Taxonomy" id="429341"/>
    <lineage>
        <taxon>Bacteria</taxon>
        <taxon>Bacillati</taxon>
        <taxon>Bacillota</taxon>
        <taxon>Bacilli</taxon>
        <taxon>Bacillales</taxon>
        <taxon>Paenibacillaceae</taxon>
        <taxon>Paenibacillus</taxon>
    </lineage>
</organism>
<keyword evidence="7" id="KW-0456">Lyase</keyword>
<protein>
    <recommendedName>
        <fullName evidence="4">6-carboxy-5,6,7,8-tetrahydropterin synthase</fullName>
        <ecNumber evidence="3">4.1.2.50</ecNumber>
    </recommendedName>
    <alternativeName>
        <fullName evidence="8">Queuosine biosynthesis protein QueD</fullName>
    </alternativeName>
</protein>
<dbReference type="SUPFAM" id="SSF55620">
    <property type="entry name" value="Tetrahydrobiopterin biosynthesis enzymes-like"/>
    <property type="match status" value="1"/>
</dbReference>
<dbReference type="PANTHER" id="PTHR12589:SF7">
    <property type="entry name" value="6-PYRUVOYL TETRAHYDROBIOPTERIN SYNTHASE"/>
    <property type="match status" value="1"/>
</dbReference>
<evidence type="ECO:0000256" key="8">
    <source>
        <dbReference type="ARBA" id="ARBA00031449"/>
    </source>
</evidence>
<evidence type="ECO:0000256" key="2">
    <source>
        <dbReference type="ARBA" id="ARBA00008900"/>
    </source>
</evidence>
<keyword evidence="6 11" id="KW-0862">Zinc</keyword>
<feature type="binding site" evidence="11">
    <location>
        <position position="43"/>
    </location>
    <ligand>
        <name>Zn(2+)</name>
        <dbReference type="ChEBI" id="CHEBI:29105"/>
    </ligand>
</feature>
<feature type="binding site" evidence="11">
    <location>
        <position position="27"/>
    </location>
    <ligand>
        <name>Zn(2+)</name>
        <dbReference type="ChEBI" id="CHEBI:29105"/>
    </ligand>
</feature>
<gene>
    <name evidence="12" type="primary">queD</name>
    <name evidence="12" type="ORF">J40TS1_10720</name>
</gene>
<name>A0A919YLJ1_9BACL</name>
<comment type="caution">
    <text evidence="12">The sequence shown here is derived from an EMBL/GenBank/DDBJ whole genome shotgun (WGS) entry which is preliminary data.</text>
</comment>
<dbReference type="InterPro" id="IPR007115">
    <property type="entry name" value="6-PTP_synth/QueD"/>
</dbReference>
<dbReference type="Proteomes" id="UP000683139">
    <property type="component" value="Unassembled WGS sequence"/>
</dbReference>
<keyword evidence="5 11" id="KW-0479">Metal-binding</keyword>
<evidence type="ECO:0000256" key="6">
    <source>
        <dbReference type="ARBA" id="ARBA00022833"/>
    </source>
</evidence>
<evidence type="ECO:0000256" key="5">
    <source>
        <dbReference type="ARBA" id="ARBA00022723"/>
    </source>
</evidence>
<comment type="pathway">
    <text evidence="1">Purine metabolism; 7-cyano-7-deazaguanine biosynthesis.</text>
</comment>
<accession>A0A919YLJ1</accession>
<feature type="binding site" evidence="11">
    <location>
        <position position="41"/>
    </location>
    <ligand>
        <name>Zn(2+)</name>
        <dbReference type="ChEBI" id="CHEBI:29105"/>
    </ligand>
</feature>
<evidence type="ECO:0000256" key="3">
    <source>
        <dbReference type="ARBA" id="ARBA00012982"/>
    </source>
</evidence>
<evidence type="ECO:0000256" key="1">
    <source>
        <dbReference type="ARBA" id="ARBA00005061"/>
    </source>
</evidence>
<evidence type="ECO:0000313" key="13">
    <source>
        <dbReference type="Proteomes" id="UP000683139"/>
    </source>
</evidence>
<dbReference type="PANTHER" id="PTHR12589">
    <property type="entry name" value="PYRUVOYL TETRAHYDROBIOPTERIN SYNTHASE"/>
    <property type="match status" value="1"/>
</dbReference>
<feature type="active site" description="Charge relay system" evidence="10">
    <location>
        <position position="130"/>
    </location>
</feature>
<proteinExistence type="inferred from homology"/>
<feature type="active site" description="Charge relay system" evidence="10">
    <location>
        <position position="78"/>
    </location>
</feature>
<comment type="catalytic activity">
    <reaction evidence="9">
        <text>7,8-dihydroneopterin 3'-triphosphate + H2O = 6-carboxy-5,6,7,8-tetrahydropterin + triphosphate + acetaldehyde + 2 H(+)</text>
        <dbReference type="Rhea" id="RHEA:27966"/>
        <dbReference type="ChEBI" id="CHEBI:15343"/>
        <dbReference type="ChEBI" id="CHEBI:15377"/>
        <dbReference type="ChEBI" id="CHEBI:15378"/>
        <dbReference type="ChEBI" id="CHEBI:18036"/>
        <dbReference type="ChEBI" id="CHEBI:58462"/>
        <dbReference type="ChEBI" id="CHEBI:61032"/>
        <dbReference type="EC" id="4.1.2.50"/>
    </reaction>
</comment>
<dbReference type="GO" id="GO:0070497">
    <property type="term" value="F:6-carboxytetrahydropterin synthase activity"/>
    <property type="evidence" value="ECO:0007669"/>
    <property type="project" value="UniProtKB-EC"/>
</dbReference>
<evidence type="ECO:0000313" key="12">
    <source>
        <dbReference type="EMBL" id="GIP15430.1"/>
    </source>
</evidence>
<dbReference type="EC" id="4.1.2.50" evidence="3"/>
<comment type="similarity">
    <text evidence="2">Belongs to the PTPS family. QueD subfamily.</text>
</comment>
<dbReference type="Pfam" id="PF01242">
    <property type="entry name" value="PTPS"/>
    <property type="match status" value="1"/>
</dbReference>
<dbReference type="GO" id="GO:0046872">
    <property type="term" value="F:metal ion binding"/>
    <property type="evidence" value="ECO:0007669"/>
    <property type="project" value="UniProtKB-KW"/>
</dbReference>
<feature type="active site" description="Proton acceptor" evidence="10">
    <location>
        <position position="37"/>
    </location>
</feature>
<evidence type="ECO:0000256" key="7">
    <source>
        <dbReference type="ARBA" id="ARBA00023239"/>
    </source>
</evidence>
<sequence>MLQQTYPQVSHPFAYELNKDFHFAAAHYVPSEKAGKCQRVHGHTYFANITIAGDQLDEAGFLVNFSIIKQLIHDKLDHTLLNEHGELFSDESSALFPTTEVVARVIYELIAAYLQTTENKPLCLQVFLRETPTSYCIYRPVKLLRQLQGGSVL</sequence>
<dbReference type="AlphaFoldDB" id="A0A919YLJ1"/>
<evidence type="ECO:0000256" key="9">
    <source>
        <dbReference type="ARBA" id="ARBA00048807"/>
    </source>
</evidence>